<reference evidence="2" key="1">
    <citation type="submission" date="2017-02" db="EMBL/GenBank/DDBJ databases">
        <authorList>
            <person name="Regsiter A."/>
            <person name="William W."/>
        </authorList>
    </citation>
    <scope>NUCLEOTIDE SEQUENCE</scope>
    <source>
        <strain evidence="2">BdmA 4</strain>
    </source>
</reference>
<accession>A0A3P3XP54</accession>
<protein>
    <submittedName>
        <fullName evidence="2">Prevent-host-death family protein</fullName>
    </submittedName>
</protein>
<dbReference type="Gene3D" id="3.40.1620.10">
    <property type="entry name" value="YefM-like domain"/>
    <property type="match status" value="1"/>
</dbReference>
<dbReference type="InterPro" id="IPR036165">
    <property type="entry name" value="YefM-like_sf"/>
</dbReference>
<dbReference type="AlphaFoldDB" id="A0A3P3XP54"/>
<sequence>MAGHITANDLKTKGIGAIEQMTNDEREVIITVRGKQKYVILPIEEYNQLREFELDAAIQEAKRDIAEGRYHTGSIEEHMNRVHHV</sequence>
<evidence type="ECO:0000313" key="2">
    <source>
        <dbReference type="EMBL" id="SLM18050.1"/>
    </source>
</evidence>
<evidence type="ECO:0000256" key="1">
    <source>
        <dbReference type="ARBA" id="ARBA00009981"/>
    </source>
</evidence>
<dbReference type="SUPFAM" id="SSF143120">
    <property type="entry name" value="YefM-like"/>
    <property type="match status" value="1"/>
</dbReference>
<name>A0A3P3XP54_9SPIR</name>
<comment type="similarity">
    <text evidence="1">Belongs to the phD/YefM antitoxin family.</text>
</comment>
<organism evidence="2">
    <name type="scientific">uncultured spirochete</name>
    <dbReference type="NCBI Taxonomy" id="156406"/>
    <lineage>
        <taxon>Bacteria</taxon>
        <taxon>Pseudomonadati</taxon>
        <taxon>Spirochaetota</taxon>
        <taxon>Spirochaetia</taxon>
        <taxon>Spirochaetales</taxon>
        <taxon>environmental samples</taxon>
    </lineage>
</organism>
<gene>
    <name evidence="2" type="ORF">SPIRO4BDMA_40622</name>
</gene>
<dbReference type="NCBIfam" id="TIGR01552">
    <property type="entry name" value="phd_fam"/>
    <property type="match status" value="1"/>
</dbReference>
<dbReference type="EMBL" id="FWDO01000004">
    <property type="protein sequence ID" value="SLM18050.1"/>
    <property type="molecule type" value="Genomic_DNA"/>
</dbReference>
<proteinExistence type="inferred from homology"/>